<dbReference type="InterPro" id="IPR050256">
    <property type="entry name" value="Glycosyltransferase_2"/>
</dbReference>
<proteinExistence type="inferred from homology"/>
<reference evidence="3 4" key="1">
    <citation type="submission" date="2019-11" db="EMBL/GenBank/DDBJ databases">
        <title>Acidiferrimicrobium australis gen. nov., sp. nov., an acidophilic and obligately heterotrophic, member of the Actinobacteria that catalyses dissimilatory oxido- reduction of iron isolated from metal-rich acidic water in Chile.</title>
        <authorList>
            <person name="Gonzalez D."/>
            <person name="Huber K."/>
            <person name="Hedrich S."/>
            <person name="Rojas-Villalobos C."/>
            <person name="Quatrini R."/>
            <person name="Dinamarca M.A."/>
            <person name="Schwarz A."/>
            <person name="Canales C."/>
            <person name="Nancucheo I."/>
        </authorList>
    </citation>
    <scope>NUCLEOTIDE SEQUENCE [LARGE SCALE GENOMIC DNA]</scope>
    <source>
        <strain evidence="3 4">USS-CCA1</strain>
    </source>
</reference>
<feature type="domain" description="Glycosyltransferase 2-like" evidence="2">
    <location>
        <begin position="23"/>
        <end position="185"/>
    </location>
</feature>
<dbReference type="InterPro" id="IPR001173">
    <property type="entry name" value="Glyco_trans_2-like"/>
</dbReference>
<keyword evidence="4" id="KW-1185">Reference proteome</keyword>
<evidence type="ECO:0000256" key="1">
    <source>
        <dbReference type="ARBA" id="ARBA00006739"/>
    </source>
</evidence>
<dbReference type="Gene3D" id="3.90.550.10">
    <property type="entry name" value="Spore Coat Polysaccharide Biosynthesis Protein SpsA, Chain A"/>
    <property type="match status" value="1"/>
</dbReference>
<dbReference type="SUPFAM" id="SSF53448">
    <property type="entry name" value="Nucleotide-diphospho-sugar transferases"/>
    <property type="match status" value="1"/>
</dbReference>
<dbReference type="CDD" id="cd04179">
    <property type="entry name" value="DPM_DPG-synthase_like"/>
    <property type="match status" value="1"/>
</dbReference>
<organism evidence="3 4">
    <name type="scientific">Acidiferrimicrobium australe</name>
    <dbReference type="NCBI Taxonomy" id="2664430"/>
    <lineage>
        <taxon>Bacteria</taxon>
        <taxon>Bacillati</taxon>
        <taxon>Actinomycetota</taxon>
        <taxon>Acidimicrobiia</taxon>
        <taxon>Acidimicrobiales</taxon>
        <taxon>Acidimicrobiaceae</taxon>
        <taxon>Acidiferrimicrobium</taxon>
    </lineage>
</organism>
<dbReference type="PANTHER" id="PTHR48090:SF7">
    <property type="entry name" value="RFBJ PROTEIN"/>
    <property type="match status" value="1"/>
</dbReference>
<dbReference type="EMBL" id="WJHE01001244">
    <property type="protein sequence ID" value="MST34832.1"/>
    <property type="molecule type" value="Genomic_DNA"/>
</dbReference>
<name>A0ABW9QY81_9ACTN</name>
<comment type="similarity">
    <text evidence="1">Belongs to the glycosyltransferase 2 family.</text>
</comment>
<protein>
    <submittedName>
        <fullName evidence="3">Glycosyltransferase</fullName>
    </submittedName>
</protein>
<evidence type="ECO:0000313" key="3">
    <source>
        <dbReference type="EMBL" id="MST34832.1"/>
    </source>
</evidence>
<evidence type="ECO:0000313" key="4">
    <source>
        <dbReference type="Proteomes" id="UP000437736"/>
    </source>
</evidence>
<evidence type="ECO:0000259" key="2">
    <source>
        <dbReference type="Pfam" id="PF00535"/>
    </source>
</evidence>
<dbReference type="PANTHER" id="PTHR48090">
    <property type="entry name" value="UNDECAPRENYL-PHOSPHATE 4-DEOXY-4-FORMAMIDO-L-ARABINOSE TRANSFERASE-RELATED"/>
    <property type="match status" value="1"/>
</dbReference>
<feature type="non-terminal residue" evidence="3">
    <location>
        <position position="260"/>
    </location>
</feature>
<comment type="caution">
    <text evidence="3">The sequence shown here is derived from an EMBL/GenBank/DDBJ whole genome shotgun (WGS) entry which is preliminary data.</text>
</comment>
<dbReference type="Pfam" id="PF00535">
    <property type="entry name" value="Glycos_transf_2"/>
    <property type="match status" value="1"/>
</dbReference>
<sequence length="260" mass="28329">MSAAFSLPPTPATPAVPPAPLVSVVVPAHNEEAYLEEALTAIVEGMRVRHLAGEVVVVENGSTDRTVGVARRAAAGRPEIRVLQLRRPDYGAALRAGFRAARGELVANFDVDLVDLAFLDRALDRLGADPSLDVVIGTKRGAGADDRRTAGRRLVTGAFSLVMRYGFGLRVSDTHGLKLLRADPLRPLVDRVRSSRDLFDTELVLRAERAGLRLAEIPVTVEEQRPPRTPIVRRVPRTLAGLAGLRLRLWQADRRVGERP</sequence>
<accession>A0ABW9QY81</accession>
<gene>
    <name evidence="3" type="ORF">GHK86_19160</name>
</gene>
<dbReference type="InterPro" id="IPR029044">
    <property type="entry name" value="Nucleotide-diphossugar_trans"/>
</dbReference>
<dbReference type="Proteomes" id="UP000437736">
    <property type="component" value="Unassembled WGS sequence"/>
</dbReference>